<comment type="cofactor">
    <cofactor evidence="1">
        <name>Mg(2+)</name>
        <dbReference type="ChEBI" id="CHEBI:18420"/>
    </cofactor>
</comment>
<dbReference type="NCBIfam" id="TIGR00254">
    <property type="entry name" value="GGDEF"/>
    <property type="match status" value="1"/>
</dbReference>
<dbReference type="Pfam" id="PF00990">
    <property type="entry name" value="GGDEF"/>
    <property type="match status" value="1"/>
</dbReference>
<evidence type="ECO:0000259" key="7">
    <source>
        <dbReference type="PROSITE" id="PS50887"/>
    </source>
</evidence>
<dbReference type="InterPro" id="IPR003660">
    <property type="entry name" value="HAMP_dom"/>
</dbReference>
<feature type="transmembrane region" description="Helical" evidence="5">
    <location>
        <begin position="26"/>
        <end position="50"/>
    </location>
</feature>
<dbReference type="PROSITE" id="PS50887">
    <property type="entry name" value="GGDEF"/>
    <property type="match status" value="1"/>
</dbReference>
<evidence type="ECO:0000256" key="3">
    <source>
        <dbReference type="ARBA" id="ARBA00012528"/>
    </source>
</evidence>
<sequence>MENKIPVPDVEQSAQRLTLSAALNRIHVIVIFTAIGLAGFLLTLLALIALRSHAESNLQLTARAIGYTTEAALVFNDPAAARDSLEFIARRGDFAQAKILTPAGVIFTEWLRPVNSNWDKLGKIIGHVAFPEPVTIPVVHSGSVIGTVWLAGNGSSLIGFLLETVLSLLGCLVLTALVALYFSRRMQKGIVDALGHITHVTHEVSANRSFNLRVPSAPIAELHTLSQDFNSLLTELEAWENHIRNENVSLTKKALHDGLTGLHNRAFFIDTLNQCFNPMRPALSLALLFIDVDNFKEINDSLGHAAGDRVLMVIGERLAKTLRKGDVLARLGGDEFAILLEPMISTAEAVAFAERIVDIMKTPVILLNNKTLDVSLSIGIALSPSQANSTKEILEKADEAMYRSKKISGSCWHVSTGMPLSAAMKD</sequence>
<dbReference type="RefSeq" id="WP_120132577.1">
    <property type="nucleotide sequence ID" value="NZ_RAHH01000009.1"/>
</dbReference>
<dbReference type="CDD" id="cd01949">
    <property type="entry name" value="GGDEF"/>
    <property type="match status" value="1"/>
</dbReference>
<gene>
    <name evidence="8" type="ORF">D6C13_09740</name>
</gene>
<keyword evidence="5" id="KW-0812">Transmembrane</keyword>
<proteinExistence type="predicted"/>
<evidence type="ECO:0000313" key="9">
    <source>
        <dbReference type="Proteomes" id="UP000284908"/>
    </source>
</evidence>
<dbReference type="PANTHER" id="PTHR46663">
    <property type="entry name" value="DIGUANYLATE CYCLASE DGCT-RELATED"/>
    <property type="match status" value="1"/>
</dbReference>
<comment type="caution">
    <text evidence="8">The sequence shown here is derived from an EMBL/GenBank/DDBJ whole genome shotgun (WGS) entry which is preliminary data.</text>
</comment>
<dbReference type="EMBL" id="RAHH01000009">
    <property type="protein sequence ID" value="RJT44891.1"/>
    <property type="molecule type" value="Genomic_DNA"/>
</dbReference>
<accession>A0A419NAH4</accession>
<dbReference type="InterPro" id="IPR029787">
    <property type="entry name" value="Nucleotide_cyclase"/>
</dbReference>
<name>A0A419NAH4_9GAMM</name>
<dbReference type="SMART" id="SM00267">
    <property type="entry name" value="GGDEF"/>
    <property type="match status" value="1"/>
</dbReference>
<comment type="catalytic activity">
    <reaction evidence="4">
        <text>2 GTP = 3',3'-c-di-GMP + 2 diphosphate</text>
        <dbReference type="Rhea" id="RHEA:24898"/>
        <dbReference type="ChEBI" id="CHEBI:33019"/>
        <dbReference type="ChEBI" id="CHEBI:37565"/>
        <dbReference type="ChEBI" id="CHEBI:58805"/>
        <dbReference type="EC" id="2.7.7.65"/>
    </reaction>
</comment>
<dbReference type="GO" id="GO:0052621">
    <property type="term" value="F:diguanylate cyclase activity"/>
    <property type="evidence" value="ECO:0007669"/>
    <property type="project" value="UniProtKB-EC"/>
</dbReference>
<dbReference type="GO" id="GO:0007165">
    <property type="term" value="P:signal transduction"/>
    <property type="evidence" value="ECO:0007669"/>
    <property type="project" value="InterPro"/>
</dbReference>
<dbReference type="InterPro" id="IPR052163">
    <property type="entry name" value="DGC-Regulatory_Protein"/>
</dbReference>
<dbReference type="Pfam" id="PF17152">
    <property type="entry name" value="CHASE8"/>
    <property type="match status" value="1"/>
</dbReference>
<organism evidence="8 9">
    <name type="scientific">Rahnella woolbedingensis</name>
    <dbReference type="NCBI Taxonomy" id="1510574"/>
    <lineage>
        <taxon>Bacteria</taxon>
        <taxon>Pseudomonadati</taxon>
        <taxon>Pseudomonadota</taxon>
        <taxon>Gammaproteobacteria</taxon>
        <taxon>Enterobacterales</taxon>
        <taxon>Yersiniaceae</taxon>
        <taxon>Rahnella</taxon>
    </lineage>
</organism>
<dbReference type="AlphaFoldDB" id="A0A419NAH4"/>
<evidence type="ECO:0000259" key="6">
    <source>
        <dbReference type="PROSITE" id="PS50885"/>
    </source>
</evidence>
<comment type="pathway">
    <text evidence="2">Purine metabolism; 3',5'-cyclic di-GMP biosynthesis.</text>
</comment>
<keyword evidence="5" id="KW-1133">Transmembrane helix</keyword>
<evidence type="ECO:0000256" key="5">
    <source>
        <dbReference type="SAM" id="Phobius"/>
    </source>
</evidence>
<dbReference type="Proteomes" id="UP000284908">
    <property type="component" value="Unassembled WGS sequence"/>
</dbReference>
<reference evidence="8 9" key="1">
    <citation type="submission" date="2018-09" db="EMBL/GenBank/DDBJ databases">
        <authorList>
            <person name="Le Fleche-Mateos A."/>
        </authorList>
    </citation>
    <scope>NUCLEOTIDE SEQUENCE [LARGE SCALE GENOMIC DNA]</scope>
    <source>
        <strain evidence="8 9">DSM 27399</strain>
    </source>
</reference>
<evidence type="ECO:0000256" key="4">
    <source>
        <dbReference type="ARBA" id="ARBA00034247"/>
    </source>
</evidence>
<evidence type="ECO:0000256" key="1">
    <source>
        <dbReference type="ARBA" id="ARBA00001946"/>
    </source>
</evidence>
<protein>
    <recommendedName>
        <fullName evidence="3">diguanylate cyclase</fullName>
        <ecNumber evidence="3">2.7.7.65</ecNumber>
    </recommendedName>
</protein>
<keyword evidence="5" id="KW-0472">Membrane</keyword>
<feature type="transmembrane region" description="Helical" evidence="5">
    <location>
        <begin position="134"/>
        <end position="152"/>
    </location>
</feature>
<dbReference type="GO" id="GO:0016020">
    <property type="term" value="C:membrane"/>
    <property type="evidence" value="ECO:0007669"/>
    <property type="project" value="InterPro"/>
</dbReference>
<feature type="domain" description="GGDEF" evidence="7">
    <location>
        <begin position="283"/>
        <end position="417"/>
    </location>
</feature>
<feature type="domain" description="HAMP" evidence="6">
    <location>
        <begin position="188"/>
        <end position="241"/>
    </location>
</feature>
<dbReference type="InterPro" id="IPR000160">
    <property type="entry name" value="GGDEF_dom"/>
</dbReference>
<dbReference type="Gene3D" id="3.30.70.270">
    <property type="match status" value="1"/>
</dbReference>
<dbReference type="OrthoDB" id="9812260at2"/>
<dbReference type="PANTHER" id="PTHR46663:SF2">
    <property type="entry name" value="GGDEF DOMAIN-CONTAINING PROTEIN"/>
    <property type="match status" value="1"/>
</dbReference>
<dbReference type="EC" id="2.7.7.65" evidence="3"/>
<feature type="transmembrane region" description="Helical" evidence="5">
    <location>
        <begin position="158"/>
        <end position="182"/>
    </location>
</feature>
<dbReference type="InterPro" id="IPR033417">
    <property type="entry name" value="CHASE8"/>
</dbReference>
<dbReference type="PROSITE" id="PS50885">
    <property type="entry name" value="HAMP"/>
    <property type="match status" value="1"/>
</dbReference>
<evidence type="ECO:0000313" key="8">
    <source>
        <dbReference type="EMBL" id="RJT44891.1"/>
    </source>
</evidence>
<dbReference type="InterPro" id="IPR043128">
    <property type="entry name" value="Rev_trsase/Diguanyl_cyclase"/>
</dbReference>
<dbReference type="SUPFAM" id="SSF55073">
    <property type="entry name" value="Nucleotide cyclase"/>
    <property type="match status" value="1"/>
</dbReference>
<dbReference type="FunFam" id="3.30.70.270:FF:000001">
    <property type="entry name" value="Diguanylate cyclase domain protein"/>
    <property type="match status" value="1"/>
</dbReference>
<keyword evidence="9" id="KW-1185">Reference proteome</keyword>
<evidence type="ECO:0000256" key="2">
    <source>
        <dbReference type="ARBA" id="ARBA00004665"/>
    </source>
</evidence>